<name>A0A428Z683_KIBAR</name>
<dbReference type="CDD" id="cd00093">
    <property type="entry name" value="HTH_XRE"/>
    <property type="match status" value="1"/>
</dbReference>
<dbReference type="Proteomes" id="UP000287547">
    <property type="component" value="Unassembled WGS sequence"/>
</dbReference>
<comment type="caution">
    <text evidence="2">The sequence shown here is derived from an EMBL/GenBank/DDBJ whole genome shotgun (WGS) entry which is preliminary data.</text>
</comment>
<evidence type="ECO:0000259" key="1">
    <source>
        <dbReference type="PROSITE" id="PS50943"/>
    </source>
</evidence>
<feature type="domain" description="HTH cro/C1-type" evidence="1">
    <location>
        <begin position="14"/>
        <end position="67"/>
    </location>
</feature>
<evidence type="ECO:0000313" key="2">
    <source>
        <dbReference type="EMBL" id="RSM82574.1"/>
    </source>
</evidence>
<dbReference type="SUPFAM" id="SSF47413">
    <property type="entry name" value="lambda repressor-like DNA-binding domains"/>
    <property type="match status" value="1"/>
</dbReference>
<proteinExistence type="predicted"/>
<dbReference type="Gene3D" id="1.10.260.40">
    <property type="entry name" value="lambda repressor-like DNA-binding domains"/>
    <property type="match status" value="1"/>
</dbReference>
<dbReference type="SMART" id="SM00530">
    <property type="entry name" value="HTH_XRE"/>
    <property type="match status" value="1"/>
</dbReference>
<dbReference type="InterPro" id="IPR010982">
    <property type="entry name" value="Lambda_DNA-bd_dom_sf"/>
</dbReference>
<dbReference type="InterPro" id="IPR001387">
    <property type="entry name" value="Cro/C1-type_HTH"/>
</dbReference>
<dbReference type="Pfam" id="PF01381">
    <property type="entry name" value="HTH_3"/>
    <property type="match status" value="1"/>
</dbReference>
<organism evidence="2 3">
    <name type="scientific">Kibdelosporangium aridum</name>
    <dbReference type="NCBI Taxonomy" id="2030"/>
    <lineage>
        <taxon>Bacteria</taxon>
        <taxon>Bacillati</taxon>
        <taxon>Actinomycetota</taxon>
        <taxon>Actinomycetes</taxon>
        <taxon>Pseudonocardiales</taxon>
        <taxon>Pseudonocardiaceae</taxon>
        <taxon>Kibdelosporangium</taxon>
    </lineage>
</organism>
<dbReference type="OrthoDB" id="513181at2"/>
<dbReference type="RefSeq" id="WP_037253952.1">
    <property type="nucleotide sequence ID" value="NZ_QHKI01000022.1"/>
</dbReference>
<dbReference type="EMBL" id="QHKI01000022">
    <property type="protein sequence ID" value="RSM82574.1"/>
    <property type="molecule type" value="Genomic_DNA"/>
</dbReference>
<dbReference type="AlphaFoldDB" id="A0A428Z683"/>
<protein>
    <submittedName>
        <fullName evidence="2">XRE family transcriptional regulator</fullName>
    </submittedName>
</protein>
<evidence type="ECO:0000313" key="3">
    <source>
        <dbReference type="Proteomes" id="UP000287547"/>
    </source>
</evidence>
<accession>A0A428Z683</accession>
<dbReference type="PROSITE" id="PS50943">
    <property type="entry name" value="HTH_CROC1"/>
    <property type="match status" value="1"/>
</dbReference>
<reference evidence="2 3" key="1">
    <citation type="submission" date="2018-05" db="EMBL/GenBank/DDBJ databases">
        <title>Evolution of GPA BGCs.</title>
        <authorList>
            <person name="Waglechner N."/>
            <person name="Wright G.D."/>
        </authorList>
    </citation>
    <scope>NUCLEOTIDE SEQUENCE [LARGE SCALE GENOMIC DNA]</scope>
    <source>
        <strain evidence="2 3">A82846</strain>
    </source>
</reference>
<sequence length="123" mass="13850">MTGRIDVAGLYEALDAERQARGLSWRQLAGEVGVSASLLSRMAKGHKPDLESFAALVQWLGVPAEEFMRDLADEADQDTSPAFETKLMPLLRAERDLNDEDREYLMQMVTATMKYLRANRQDS</sequence>
<gene>
    <name evidence="2" type="ORF">DMH04_25620</name>
</gene>
<dbReference type="GO" id="GO:0003677">
    <property type="term" value="F:DNA binding"/>
    <property type="evidence" value="ECO:0007669"/>
    <property type="project" value="InterPro"/>
</dbReference>